<name>A0ABD2Y4Z8_9GENT</name>
<keyword evidence="2" id="KW-1185">Reference proteome</keyword>
<dbReference type="Proteomes" id="UP001630127">
    <property type="component" value="Unassembled WGS sequence"/>
</dbReference>
<evidence type="ECO:0000313" key="1">
    <source>
        <dbReference type="EMBL" id="KAL3501950.1"/>
    </source>
</evidence>
<accession>A0ABD2Y4Z8</accession>
<dbReference type="EMBL" id="JBJUIK010000015">
    <property type="protein sequence ID" value="KAL3501950.1"/>
    <property type="molecule type" value="Genomic_DNA"/>
</dbReference>
<comment type="caution">
    <text evidence="1">The sequence shown here is derived from an EMBL/GenBank/DDBJ whole genome shotgun (WGS) entry which is preliminary data.</text>
</comment>
<reference evidence="1 2" key="1">
    <citation type="submission" date="2024-11" db="EMBL/GenBank/DDBJ databases">
        <title>A near-complete genome assembly of Cinchona calisaya.</title>
        <authorList>
            <person name="Lian D.C."/>
            <person name="Zhao X.W."/>
            <person name="Wei L."/>
        </authorList>
    </citation>
    <scope>NUCLEOTIDE SEQUENCE [LARGE SCALE GENOMIC DNA]</scope>
    <source>
        <tissue evidence="1">Nenye</tissue>
    </source>
</reference>
<proteinExistence type="predicted"/>
<evidence type="ECO:0000313" key="2">
    <source>
        <dbReference type="Proteomes" id="UP001630127"/>
    </source>
</evidence>
<dbReference type="AlphaFoldDB" id="A0ABD2Y4Z8"/>
<sequence length="213" mass="22594">MLQIKARQSASLVPTGVGGDLKNSEGKGESRIVVLVPKASCVVAVQASRLSGVPFPFSTVGFGQSASLVPTRPDRDLENRLSRALGQPFNPVAGINVVKVSRNQLRRLANYIGAPPITFGITVNGQRTGLDIGYNELISHSIIILRVEGQQIMMHGLVDGSEPREGKGESWTVVLVLKASCMVAVQASRLSGVPFPFSIVASGCLSCTSLREL</sequence>
<protein>
    <submittedName>
        <fullName evidence="1">Uncharacterized protein</fullName>
    </submittedName>
</protein>
<gene>
    <name evidence="1" type="ORF">ACH5RR_036399</name>
</gene>
<organism evidence="1 2">
    <name type="scientific">Cinchona calisaya</name>
    <dbReference type="NCBI Taxonomy" id="153742"/>
    <lineage>
        <taxon>Eukaryota</taxon>
        <taxon>Viridiplantae</taxon>
        <taxon>Streptophyta</taxon>
        <taxon>Embryophyta</taxon>
        <taxon>Tracheophyta</taxon>
        <taxon>Spermatophyta</taxon>
        <taxon>Magnoliopsida</taxon>
        <taxon>eudicotyledons</taxon>
        <taxon>Gunneridae</taxon>
        <taxon>Pentapetalae</taxon>
        <taxon>asterids</taxon>
        <taxon>lamiids</taxon>
        <taxon>Gentianales</taxon>
        <taxon>Rubiaceae</taxon>
        <taxon>Cinchonoideae</taxon>
        <taxon>Cinchoneae</taxon>
        <taxon>Cinchona</taxon>
    </lineage>
</organism>